<keyword evidence="3" id="KW-1185">Reference proteome</keyword>
<evidence type="ECO:0000313" key="3">
    <source>
        <dbReference type="Proteomes" id="UP000680348"/>
    </source>
</evidence>
<dbReference type="InterPro" id="IPR020904">
    <property type="entry name" value="Sc_DH/Rdtase_CS"/>
</dbReference>
<dbReference type="GO" id="GO:0016616">
    <property type="term" value="F:oxidoreductase activity, acting on the CH-OH group of donors, NAD or NADP as acceptor"/>
    <property type="evidence" value="ECO:0007669"/>
    <property type="project" value="TreeGrafter"/>
</dbReference>
<dbReference type="Pfam" id="PF13561">
    <property type="entry name" value="adh_short_C2"/>
    <property type="match status" value="1"/>
</dbReference>
<accession>A0A942E474</accession>
<reference evidence="2" key="1">
    <citation type="submission" date="2021-04" db="EMBL/GenBank/DDBJ databases">
        <title>Pseudaminobacter soli sp. nov., isolated from paddy soil contaminated by heavy metals.</title>
        <authorList>
            <person name="Zhang K."/>
        </authorList>
    </citation>
    <scope>NUCLEOTIDE SEQUENCE</scope>
    <source>
        <strain evidence="2">19-2017</strain>
    </source>
</reference>
<sequence>MASRWEGLVGFWPNGCFEGRRVLVVGGTSGIGAAIAQAFQAEGAATMVTGATEAEVAEHARSAPGIETRQLDVRDGAAIRNLIAGFDRLDHLVNCAGVIRRVEEHDPEIFADVIDINLNGTMRACTAARPLLGDSKGSIINTASMLSFFGGGLVPGYSASKGGIAQLTKSLAIAYAPDGIRVNAVAPGWIATPLTQALRDDPQRNDAVLVRTPLKRWGDPKDVAGGVLYLASPLASFVTGTVLPIDGGYLVT</sequence>
<dbReference type="PRINTS" id="PR00081">
    <property type="entry name" value="GDHRDH"/>
</dbReference>
<comment type="caution">
    <text evidence="2">The sequence shown here is derived from an EMBL/GenBank/DDBJ whole genome shotgun (WGS) entry which is preliminary data.</text>
</comment>
<dbReference type="Gene3D" id="3.40.50.720">
    <property type="entry name" value="NAD(P)-binding Rossmann-like Domain"/>
    <property type="match status" value="1"/>
</dbReference>
<proteinExistence type="inferred from homology"/>
<dbReference type="PROSITE" id="PS00061">
    <property type="entry name" value="ADH_SHORT"/>
    <property type="match status" value="1"/>
</dbReference>
<organism evidence="2 3">
    <name type="scientific">Pseudaminobacter soli</name>
    <name type="common">ex Zhang et al. 2022</name>
    <dbReference type="NCBI Taxonomy" id="2831468"/>
    <lineage>
        <taxon>Bacteria</taxon>
        <taxon>Pseudomonadati</taxon>
        <taxon>Pseudomonadota</taxon>
        <taxon>Alphaproteobacteria</taxon>
        <taxon>Hyphomicrobiales</taxon>
        <taxon>Phyllobacteriaceae</taxon>
        <taxon>Pseudaminobacter</taxon>
    </lineage>
</organism>
<dbReference type="InterPro" id="IPR036291">
    <property type="entry name" value="NAD(P)-bd_dom_sf"/>
</dbReference>
<dbReference type="SUPFAM" id="SSF51735">
    <property type="entry name" value="NAD(P)-binding Rossmann-fold domains"/>
    <property type="match status" value="1"/>
</dbReference>
<dbReference type="PANTHER" id="PTHR42760">
    <property type="entry name" value="SHORT-CHAIN DEHYDROGENASES/REDUCTASES FAMILY MEMBER"/>
    <property type="match status" value="1"/>
</dbReference>
<comment type="similarity">
    <text evidence="1">Belongs to the short-chain dehydrogenases/reductases (SDR) family.</text>
</comment>
<dbReference type="InterPro" id="IPR002347">
    <property type="entry name" value="SDR_fam"/>
</dbReference>
<dbReference type="EMBL" id="JAGWCR010000011">
    <property type="protein sequence ID" value="MBS3650843.1"/>
    <property type="molecule type" value="Genomic_DNA"/>
</dbReference>
<evidence type="ECO:0000256" key="1">
    <source>
        <dbReference type="ARBA" id="ARBA00006484"/>
    </source>
</evidence>
<gene>
    <name evidence="2" type="ORF">KEU06_19720</name>
</gene>
<name>A0A942E474_9HYPH</name>
<dbReference type="Proteomes" id="UP000680348">
    <property type="component" value="Unassembled WGS sequence"/>
</dbReference>
<dbReference type="FunFam" id="3.40.50.720:FF:000084">
    <property type="entry name" value="Short-chain dehydrogenase reductase"/>
    <property type="match status" value="1"/>
</dbReference>
<protein>
    <submittedName>
        <fullName evidence="2">SDR family oxidoreductase</fullName>
    </submittedName>
</protein>
<dbReference type="PRINTS" id="PR00080">
    <property type="entry name" value="SDRFAMILY"/>
</dbReference>
<evidence type="ECO:0000313" key="2">
    <source>
        <dbReference type="EMBL" id="MBS3650843.1"/>
    </source>
</evidence>
<dbReference type="AlphaFoldDB" id="A0A942E474"/>